<dbReference type="AlphaFoldDB" id="A0A166PEN8"/>
<feature type="compositionally biased region" description="Acidic residues" evidence="7">
    <location>
        <begin position="782"/>
        <end position="793"/>
    </location>
</feature>
<name>A0A166PEN8_9AGAM</name>
<dbReference type="PANTHER" id="PTHR11099:SF0">
    <property type="entry name" value="VACUOLAR PROTEIN SORTING-ASSOCIATED PROTEIN 35"/>
    <property type="match status" value="1"/>
</dbReference>
<protein>
    <recommendedName>
        <fullName evidence="6">Vacuolar protein sorting-associated protein 35</fullName>
    </recommendedName>
</protein>
<dbReference type="PIRSF" id="PIRSF009375">
    <property type="entry name" value="Retromer_Vps35"/>
    <property type="match status" value="1"/>
</dbReference>
<keyword evidence="4 6" id="KW-0653">Protein transport</keyword>
<feature type="region of interest" description="Disordered" evidence="7">
    <location>
        <begin position="781"/>
        <end position="815"/>
    </location>
</feature>
<keyword evidence="9" id="KW-1185">Reference proteome</keyword>
<dbReference type="GO" id="GO:0042147">
    <property type="term" value="P:retrograde transport, endosome to Golgi"/>
    <property type="evidence" value="ECO:0007669"/>
    <property type="project" value="InterPro"/>
</dbReference>
<dbReference type="OrthoDB" id="10258141at2759"/>
<evidence type="ECO:0000256" key="4">
    <source>
        <dbReference type="ARBA" id="ARBA00022927"/>
    </source>
</evidence>
<comment type="subcellular location">
    <subcellularLocation>
        <location evidence="1">Membrane</location>
        <topology evidence="1">Peripheral membrane protein</topology>
    </subcellularLocation>
</comment>
<dbReference type="GO" id="GO:0006886">
    <property type="term" value="P:intracellular protein transport"/>
    <property type="evidence" value="ECO:0007669"/>
    <property type="project" value="TreeGrafter"/>
</dbReference>
<evidence type="ECO:0000256" key="7">
    <source>
        <dbReference type="SAM" id="MobiDB-lite"/>
    </source>
</evidence>
<dbReference type="Pfam" id="PF03635">
    <property type="entry name" value="Vps35"/>
    <property type="match status" value="1"/>
</dbReference>
<feature type="region of interest" description="Disordered" evidence="7">
    <location>
        <begin position="337"/>
        <end position="389"/>
    </location>
</feature>
<reference evidence="8 9" key="1">
    <citation type="journal article" date="2016" name="Mol. Biol. Evol.">
        <title>Comparative Genomics of Early-Diverging Mushroom-Forming Fungi Provides Insights into the Origins of Lignocellulose Decay Capabilities.</title>
        <authorList>
            <person name="Nagy L.G."/>
            <person name="Riley R."/>
            <person name="Tritt A."/>
            <person name="Adam C."/>
            <person name="Daum C."/>
            <person name="Floudas D."/>
            <person name="Sun H."/>
            <person name="Yadav J.S."/>
            <person name="Pangilinan J."/>
            <person name="Larsson K.H."/>
            <person name="Matsuura K."/>
            <person name="Barry K."/>
            <person name="Labutti K."/>
            <person name="Kuo R."/>
            <person name="Ohm R.A."/>
            <person name="Bhattacharya S.S."/>
            <person name="Shirouzu T."/>
            <person name="Yoshinaga Y."/>
            <person name="Martin F.M."/>
            <person name="Grigoriev I.V."/>
            <person name="Hibbett D.S."/>
        </authorList>
    </citation>
    <scope>NUCLEOTIDE SEQUENCE [LARGE SCALE GENOMIC DNA]</scope>
    <source>
        <strain evidence="8 9">CBS 109695</strain>
    </source>
</reference>
<evidence type="ECO:0000256" key="6">
    <source>
        <dbReference type="PIRNR" id="PIRNR009375"/>
    </source>
</evidence>
<dbReference type="Proteomes" id="UP000076532">
    <property type="component" value="Unassembled WGS sequence"/>
</dbReference>
<sequence length="952" mass="106907">MAAPVVEEAKLISEALSTVKIQVQQMKRHLELDQLMDALKSASLMLAELRTSSLSPKQYYELYMAVFDALRHLSNYLYDAHTQSKHHLADLYELVQYAGNIIPRLYLMITVGSVYMSIPDAPVKEIMKDMMEMSRGVLHPIRGLFLRHYLSGQTRDHLPVGIDDGPVGNLEDSITFVLTNFIEMNKLWVRLQHQGHSRDREKREMERKELRILVGTNLVRLSQLDGVDLDMYQRTILPSILEQVVNCKDVIAQEYLMEVVIQVFPDEFHLHSLGPFLSSTAQLHPKVNIKQIVIALIDRLAAFAAREAENEDPEEAKRQEEAAARRLAEKVKFQKARTRENGSIYSPPPTDAGSDEGWGTTPTSPVIEKQPEVDGDSSEKPFVDKGKEKEKEVEPARKFRGVPEDVQLFEVFWKQVVELIKARPDLSIQDITALVVSLTNLSLSCYPDRLEYVDQVLGFTEDKIKEFAESPDLHAPQTTNNLAALLVAPINSYQSVLTLLAIPRYVPLLTQQLFSTRRSIAHSIISSVLKNETIIEAPEDVNGVLELCHVLIKDQTDGVNANAGGPHASVKDVRRQGPYHLERDELAEEQGWVARMVHLFRAESLDVQFELLQTARRHFEAGGERMRFTFPALITASIKLCRRYKNREHVEDGWKAKVENILKFVRQLTSILGTQVDAPTIALRLFLLAAQISDECGFEDLTYDLYVQAFTVYEDSISESRAQLQAITLVIGTLQGAKVFGVDNYDTLITKAALHGAKLLKKPHQATAVHLASHLWWQEAPATEESEEGDDEAKEASADKASSKEEGEGAKAFPHQDSKRVLECLQKSLRIANSATEEIVTVQLYCDTLDQYLYYFDRGAPAVAAKFVNSLVELITSSIDNISSPDVHPSQRAPPGLIEGVQTPEMISRHFRNTLYYIQTKKHAAASGEAGANVRYEEVDVVGALLKMGIGR</sequence>
<dbReference type="STRING" id="436010.A0A166PEN8"/>
<dbReference type="EMBL" id="KV417517">
    <property type="protein sequence ID" value="KZP26011.1"/>
    <property type="molecule type" value="Genomic_DNA"/>
</dbReference>
<evidence type="ECO:0000313" key="8">
    <source>
        <dbReference type="EMBL" id="KZP26011.1"/>
    </source>
</evidence>
<dbReference type="GO" id="GO:0030906">
    <property type="term" value="C:retromer, cargo-selective complex"/>
    <property type="evidence" value="ECO:0007669"/>
    <property type="project" value="InterPro"/>
</dbReference>
<dbReference type="PANTHER" id="PTHR11099">
    <property type="entry name" value="VACUOLAR SORTING PROTEIN 35"/>
    <property type="match status" value="1"/>
</dbReference>
<feature type="compositionally biased region" description="Basic and acidic residues" evidence="7">
    <location>
        <begin position="369"/>
        <end position="389"/>
    </location>
</feature>
<comment type="similarity">
    <text evidence="2 6">Belongs to the VPS35 family.</text>
</comment>
<evidence type="ECO:0000256" key="5">
    <source>
        <dbReference type="ARBA" id="ARBA00023136"/>
    </source>
</evidence>
<evidence type="ECO:0000256" key="3">
    <source>
        <dbReference type="ARBA" id="ARBA00022448"/>
    </source>
</evidence>
<keyword evidence="3 6" id="KW-0813">Transport</keyword>
<accession>A0A166PEN8</accession>
<feature type="compositionally biased region" description="Basic and acidic residues" evidence="7">
    <location>
        <begin position="794"/>
        <end position="815"/>
    </location>
</feature>
<proteinExistence type="inferred from homology"/>
<gene>
    <name evidence="8" type="ORF">FIBSPDRAFT_918291</name>
</gene>
<organism evidence="8 9">
    <name type="scientific">Athelia psychrophila</name>
    <dbReference type="NCBI Taxonomy" id="1759441"/>
    <lineage>
        <taxon>Eukaryota</taxon>
        <taxon>Fungi</taxon>
        <taxon>Dikarya</taxon>
        <taxon>Basidiomycota</taxon>
        <taxon>Agaricomycotina</taxon>
        <taxon>Agaricomycetes</taxon>
        <taxon>Agaricomycetidae</taxon>
        <taxon>Atheliales</taxon>
        <taxon>Atheliaceae</taxon>
        <taxon>Athelia</taxon>
    </lineage>
</organism>
<evidence type="ECO:0000256" key="1">
    <source>
        <dbReference type="ARBA" id="ARBA00004170"/>
    </source>
</evidence>
<dbReference type="Gene3D" id="1.25.40.660">
    <property type="entry name" value="Vacuolar protein sorting-associated protein 35, helical subcomplex Vps35-C"/>
    <property type="match status" value="1"/>
</dbReference>
<dbReference type="InterPro" id="IPR042491">
    <property type="entry name" value="Vps35_C"/>
</dbReference>
<dbReference type="GO" id="GO:0005829">
    <property type="term" value="C:cytosol"/>
    <property type="evidence" value="ECO:0007669"/>
    <property type="project" value="GOC"/>
</dbReference>
<dbReference type="GO" id="GO:0005770">
    <property type="term" value="C:late endosome"/>
    <property type="evidence" value="ECO:0007669"/>
    <property type="project" value="TreeGrafter"/>
</dbReference>
<keyword evidence="5" id="KW-0472">Membrane</keyword>
<comment type="function">
    <text evidence="6">Plays a role in vesicular protein sorting.</text>
</comment>
<evidence type="ECO:0000313" key="9">
    <source>
        <dbReference type="Proteomes" id="UP000076532"/>
    </source>
</evidence>
<evidence type="ECO:0000256" key="2">
    <source>
        <dbReference type="ARBA" id="ARBA00006536"/>
    </source>
</evidence>
<dbReference type="InterPro" id="IPR005378">
    <property type="entry name" value="Vps35"/>
</dbReference>